<gene>
    <name evidence="1" type="ORF">CVS29_17660</name>
</gene>
<proteinExistence type="predicted"/>
<dbReference type="AlphaFoldDB" id="A0A2V3DMQ6"/>
<dbReference type="Proteomes" id="UP000246303">
    <property type="component" value="Unassembled WGS sequence"/>
</dbReference>
<protein>
    <submittedName>
        <fullName evidence="1">Uncharacterized protein</fullName>
    </submittedName>
</protein>
<evidence type="ECO:0000313" key="1">
    <source>
        <dbReference type="EMBL" id="PXA63941.1"/>
    </source>
</evidence>
<dbReference type="EMBL" id="QHLZ01000019">
    <property type="protein sequence ID" value="PXA63941.1"/>
    <property type="molecule type" value="Genomic_DNA"/>
</dbReference>
<evidence type="ECO:0000313" key="2">
    <source>
        <dbReference type="Proteomes" id="UP000246303"/>
    </source>
</evidence>
<sequence length="189" mass="21596">MSWPRALFVWEAHRILQTAPEHKLRLWTGHLLREAFEDDGIAEVFEAKFEALNNAAVWGVPSMPTASSDTPRGWLQALLSDEKRLKPYKPPVYYAERHSSNLADIGPDTRYSFAEDFIELVEEMSRAGYFPKILPKICEDETGPETIDVSKDLRRATKQVIVWPLTSLQASLLPEPTVYSLVEYFNDQA</sequence>
<comment type="caution">
    <text evidence="1">The sequence shown here is derived from an EMBL/GenBank/DDBJ whole genome shotgun (WGS) entry which is preliminary data.</text>
</comment>
<organism evidence="1 2">
    <name type="scientific">Arthrobacter psychrochitiniphilus</name>
    <dbReference type="NCBI Taxonomy" id="291045"/>
    <lineage>
        <taxon>Bacteria</taxon>
        <taxon>Bacillati</taxon>
        <taxon>Actinomycetota</taxon>
        <taxon>Actinomycetes</taxon>
        <taxon>Micrococcales</taxon>
        <taxon>Micrococcaceae</taxon>
        <taxon>Arthrobacter</taxon>
    </lineage>
</organism>
<reference evidence="1 2" key="1">
    <citation type="submission" date="2018-05" db="EMBL/GenBank/DDBJ databases">
        <title>Genetic diversity of glacier-inhabiting Cryobacterium bacteria in China and description of Cryobacterium mengkeensis sp. nov. and Arthrobacter glacialis sp. nov.</title>
        <authorList>
            <person name="Liu Q."/>
            <person name="Xin Y.-H."/>
        </authorList>
    </citation>
    <scope>NUCLEOTIDE SEQUENCE [LARGE SCALE GENOMIC DNA]</scope>
    <source>
        <strain evidence="1 2">GP3</strain>
    </source>
</reference>
<accession>A0A2V3DMQ6</accession>
<name>A0A2V3DMQ6_9MICC</name>
<keyword evidence="2" id="KW-1185">Reference proteome</keyword>